<organism evidence="19">
    <name type="scientific">Enterobius vermicularis</name>
    <name type="common">Human pinworm</name>
    <dbReference type="NCBI Taxonomy" id="51028"/>
    <lineage>
        <taxon>Eukaryota</taxon>
        <taxon>Metazoa</taxon>
        <taxon>Ecdysozoa</taxon>
        <taxon>Nematoda</taxon>
        <taxon>Chromadorea</taxon>
        <taxon>Rhabditida</taxon>
        <taxon>Spirurina</taxon>
        <taxon>Oxyuridomorpha</taxon>
        <taxon>Oxyuroidea</taxon>
        <taxon>Oxyuridae</taxon>
        <taxon>Enterobius</taxon>
    </lineage>
</organism>
<keyword evidence="14" id="KW-0472">Membrane</keyword>
<dbReference type="Gene3D" id="3.40.390.10">
    <property type="entry name" value="Collagenase (Catalytic Domain)"/>
    <property type="match status" value="1"/>
</dbReference>
<protein>
    <recommendedName>
        <fullName evidence="13">Metalloendopeptidase</fullName>
        <ecNumber evidence="13">3.4.24.-</ecNumber>
    </recommendedName>
</protein>
<dbReference type="SMART" id="SM00254">
    <property type="entry name" value="ShKT"/>
    <property type="match status" value="2"/>
</dbReference>
<dbReference type="PANTHER" id="PTHR10127">
    <property type="entry name" value="DISCOIDIN, CUB, EGF, LAMININ , AND ZINC METALLOPROTEASE DOMAIN CONTAINING"/>
    <property type="match status" value="1"/>
</dbReference>
<dbReference type="SMART" id="SM00235">
    <property type="entry name" value="ZnMc"/>
    <property type="match status" value="1"/>
</dbReference>
<dbReference type="CDD" id="cd04280">
    <property type="entry name" value="ZnMc_astacin_like"/>
    <property type="match status" value="1"/>
</dbReference>
<evidence type="ECO:0000256" key="13">
    <source>
        <dbReference type="RuleBase" id="RU361183"/>
    </source>
</evidence>
<feature type="active site" evidence="12">
    <location>
        <position position="173"/>
    </location>
</feature>
<evidence type="ECO:0000256" key="5">
    <source>
        <dbReference type="ARBA" id="ARBA00022801"/>
    </source>
</evidence>
<evidence type="ECO:0000256" key="3">
    <source>
        <dbReference type="ARBA" id="ARBA00022723"/>
    </source>
</evidence>
<dbReference type="EMBL" id="UXUI01012457">
    <property type="protein sequence ID" value="VDD96903.1"/>
    <property type="molecule type" value="Genomic_DNA"/>
</dbReference>
<feature type="domain" description="Peptidase M12A" evidence="16">
    <location>
        <begin position="81"/>
        <end position="274"/>
    </location>
</feature>
<feature type="domain" description="ShKT" evidence="15">
    <location>
        <begin position="296"/>
        <end position="332"/>
    </location>
</feature>
<dbReference type="PROSITE" id="PS51670">
    <property type="entry name" value="SHKT"/>
    <property type="match status" value="2"/>
</dbReference>
<gene>
    <name evidence="17" type="ORF">EVEC_LOCUS11654</name>
</gene>
<proteinExistence type="predicted"/>
<dbReference type="GO" id="GO:0008270">
    <property type="term" value="F:zinc ion binding"/>
    <property type="evidence" value="ECO:0007669"/>
    <property type="project" value="UniProtKB-UniRule"/>
</dbReference>
<dbReference type="GO" id="GO:0004222">
    <property type="term" value="F:metalloendopeptidase activity"/>
    <property type="evidence" value="ECO:0007669"/>
    <property type="project" value="UniProtKB-UniRule"/>
</dbReference>
<reference evidence="19" key="1">
    <citation type="submission" date="2017-02" db="UniProtKB">
        <authorList>
            <consortium name="WormBaseParasite"/>
        </authorList>
    </citation>
    <scope>IDENTIFICATION</scope>
</reference>
<name>A0A0N4VNA9_ENTVE</name>
<comment type="caution">
    <text evidence="11">Lacks conserved residue(s) required for the propagation of feature annotation.</text>
</comment>
<dbReference type="Pfam" id="PF01549">
    <property type="entry name" value="ShK"/>
    <property type="match status" value="2"/>
</dbReference>
<dbReference type="PROSITE" id="PS51864">
    <property type="entry name" value="ASTACIN"/>
    <property type="match status" value="1"/>
</dbReference>
<evidence type="ECO:0000259" key="15">
    <source>
        <dbReference type="PROSITE" id="PS51670"/>
    </source>
</evidence>
<feature type="binding site" evidence="12">
    <location>
        <position position="176"/>
    </location>
    <ligand>
        <name>Zn(2+)</name>
        <dbReference type="ChEBI" id="CHEBI:29105"/>
        <note>catalytic</note>
    </ligand>
</feature>
<evidence type="ECO:0000256" key="2">
    <source>
        <dbReference type="ARBA" id="ARBA00022670"/>
    </source>
</evidence>
<dbReference type="InterPro" id="IPR006026">
    <property type="entry name" value="Peptidase_Metallo"/>
</dbReference>
<keyword evidence="18" id="KW-1185">Reference proteome</keyword>
<feature type="transmembrane region" description="Helical" evidence="14">
    <location>
        <begin position="12"/>
        <end position="32"/>
    </location>
</feature>
<keyword evidence="8" id="KW-0865">Zymogen</keyword>
<evidence type="ECO:0000256" key="12">
    <source>
        <dbReference type="PROSITE-ProRule" id="PRU01211"/>
    </source>
</evidence>
<evidence type="ECO:0000256" key="4">
    <source>
        <dbReference type="ARBA" id="ARBA00022729"/>
    </source>
</evidence>
<dbReference type="InterPro" id="IPR003582">
    <property type="entry name" value="ShKT_dom"/>
</dbReference>
<keyword evidence="3 12" id="KW-0479">Metal-binding</keyword>
<feature type="transmembrane region" description="Helical" evidence="14">
    <location>
        <begin position="38"/>
        <end position="58"/>
    </location>
</feature>
<evidence type="ECO:0000313" key="17">
    <source>
        <dbReference type="EMBL" id="VDD96903.1"/>
    </source>
</evidence>
<dbReference type="Proteomes" id="UP000274131">
    <property type="component" value="Unassembled WGS sequence"/>
</dbReference>
<evidence type="ECO:0000313" key="18">
    <source>
        <dbReference type="Proteomes" id="UP000274131"/>
    </source>
</evidence>
<dbReference type="WBParaSite" id="EVEC_0001245501-mRNA-1">
    <property type="protein sequence ID" value="EVEC_0001245501-mRNA-1"/>
    <property type="gene ID" value="EVEC_0001245501"/>
</dbReference>
<keyword evidence="6 12" id="KW-0862">Zinc</keyword>
<dbReference type="SUPFAM" id="SSF55486">
    <property type="entry name" value="Metalloproteases ('zincins'), catalytic domain"/>
    <property type="match status" value="1"/>
</dbReference>
<dbReference type="InterPro" id="IPR034035">
    <property type="entry name" value="Astacin-like_dom"/>
</dbReference>
<keyword evidence="7 12" id="KW-0482">Metalloprotease</keyword>
<evidence type="ECO:0000256" key="6">
    <source>
        <dbReference type="ARBA" id="ARBA00022833"/>
    </source>
</evidence>
<feature type="domain" description="ShKT" evidence="15">
    <location>
        <begin position="336"/>
        <end position="372"/>
    </location>
</feature>
<feature type="binding site" evidence="12">
    <location>
        <position position="182"/>
    </location>
    <ligand>
        <name>Zn(2+)</name>
        <dbReference type="ChEBI" id="CHEBI:29105"/>
        <note>catalytic</note>
    </ligand>
</feature>
<sequence>HKQLTSKFLQFVNLSTSVTPLTCSVYHAFYFFFLFQKLQQVCFIYLFIYFFFAVNPGLTSRTVKGFVGEADPTNITGIMRNAVRQTYLMWTDARIPYTISSQYSSYSRSKIAEAIEEYRRLTCIDFAPKSAADQDYIHIVPDDGCYSLVGRVGGKQPVSLGDGCIQKGIIIHELMHAVGFFHEQSRADRDDYVTINWSNVESGLQDQFDKYSLNMIDHLGTEYDYGSVMHYAPTAFSKNGKPTIEPKKKGIEIGQRVGFSQNDLFKINKLYKCPQVEFTKKILFFVSPFAAPPSVCKDKRRDCEFLARSGHCESRFSAKFMEENCAKSCNKCETKCEDTRSWCQRWANSGMCTQAIFKDYMKSKCAKSCHFC</sequence>
<evidence type="ECO:0000256" key="9">
    <source>
        <dbReference type="ARBA" id="ARBA00023157"/>
    </source>
</evidence>
<keyword evidence="9" id="KW-1015">Disulfide bond</keyword>
<keyword evidence="4" id="KW-0732">Signal</keyword>
<dbReference type="GO" id="GO:0006508">
    <property type="term" value="P:proteolysis"/>
    <property type="evidence" value="ECO:0007669"/>
    <property type="project" value="UniProtKB-KW"/>
</dbReference>
<keyword evidence="10" id="KW-0325">Glycoprotein</keyword>
<comment type="cofactor">
    <cofactor evidence="12 13">
        <name>Zn(2+)</name>
        <dbReference type="ChEBI" id="CHEBI:29105"/>
    </cofactor>
    <text evidence="12 13">Binds 1 zinc ion per subunit.</text>
</comment>
<dbReference type="STRING" id="51028.A0A0N4VNA9"/>
<dbReference type="PANTHER" id="PTHR10127:SF890">
    <property type="entry name" value="ZINC METALLOPROTEINASE NAS-13"/>
    <property type="match status" value="1"/>
</dbReference>
<keyword evidence="14" id="KW-1133">Transmembrane helix</keyword>
<comment type="function">
    <text evidence="1">Metalloprotease.</text>
</comment>
<dbReference type="InterPro" id="IPR024079">
    <property type="entry name" value="MetalloPept_cat_dom_sf"/>
</dbReference>
<keyword evidence="2 12" id="KW-0645">Protease</keyword>
<dbReference type="Gene3D" id="1.10.10.1940">
    <property type="match status" value="2"/>
</dbReference>
<dbReference type="OrthoDB" id="291007at2759"/>
<reference evidence="17 18" key="2">
    <citation type="submission" date="2018-10" db="EMBL/GenBank/DDBJ databases">
        <authorList>
            <consortium name="Pathogen Informatics"/>
        </authorList>
    </citation>
    <scope>NUCLEOTIDE SEQUENCE [LARGE SCALE GENOMIC DNA]</scope>
</reference>
<dbReference type="PRINTS" id="PR00480">
    <property type="entry name" value="ASTACIN"/>
</dbReference>
<keyword evidence="14" id="KW-0812">Transmembrane</keyword>
<dbReference type="Pfam" id="PF01400">
    <property type="entry name" value="Astacin"/>
    <property type="match status" value="1"/>
</dbReference>
<dbReference type="EC" id="3.4.24.-" evidence="13"/>
<evidence type="ECO:0000256" key="8">
    <source>
        <dbReference type="ARBA" id="ARBA00023145"/>
    </source>
</evidence>
<dbReference type="InterPro" id="IPR001506">
    <property type="entry name" value="Peptidase_M12A"/>
</dbReference>
<evidence type="ECO:0000256" key="1">
    <source>
        <dbReference type="ARBA" id="ARBA00002657"/>
    </source>
</evidence>
<evidence type="ECO:0000313" key="19">
    <source>
        <dbReference type="WBParaSite" id="EVEC_0001245501-mRNA-1"/>
    </source>
</evidence>
<evidence type="ECO:0000259" key="16">
    <source>
        <dbReference type="PROSITE" id="PS51864"/>
    </source>
</evidence>
<feature type="binding site" evidence="12">
    <location>
        <position position="172"/>
    </location>
    <ligand>
        <name>Zn(2+)</name>
        <dbReference type="ChEBI" id="CHEBI:29105"/>
        <note>catalytic</note>
    </ligand>
</feature>
<dbReference type="FunFam" id="3.40.390.10:FF:000015">
    <property type="entry name" value="Meprin A subunit"/>
    <property type="match status" value="1"/>
</dbReference>
<accession>A0A0N4VNA9</accession>
<dbReference type="AlphaFoldDB" id="A0A0N4VNA9"/>
<evidence type="ECO:0000256" key="10">
    <source>
        <dbReference type="ARBA" id="ARBA00023180"/>
    </source>
</evidence>
<evidence type="ECO:0000256" key="14">
    <source>
        <dbReference type="SAM" id="Phobius"/>
    </source>
</evidence>
<keyword evidence="5 12" id="KW-0378">Hydrolase</keyword>
<evidence type="ECO:0000256" key="7">
    <source>
        <dbReference type="ARBA" id="ARBA00023049"/>
    </source>
</evidence>
<evidence type="ECO:0000256" key="11">
    <source>
        <dbReference type="PROSITE-ProRule" id="PRU01005"/>
    </source>
</evidence>